<dbReference type="InterPro" id="IPR002347">
    <property type="entry name" value="SDR_fam"/>
</dbReference>
<accession>A0AAV9XRI8</accession>
<comment type="caution">
    <text evidence="2">The sequence shown here is derived from an EMBL/GenBank/DDBJ whole genome shotgun (WGS) entry which is preliminary data.</text>
</comment>
<reference evidence="2 3" key="1">
    <citation type="submission" date="2019-10" db="EMBL/GenBank/DDBJ databases">
        <authorList>
            <person name="Palmer J.M."/>
        </authorList>
    </citation>
    <scope>NUCLEOTIDE SEQUENCE [LARGE SCALE GENOMIC DNA]</scope>
    <source>
        <strain evidence="2 3">TWF694</strain>
    </source>
</reference>
<sequence>MSQGFKSSPVALVVGASRGIGRQVAIDLAKNGYTVVVAAKTVTGGPLPVPFPPDPNSQQSTITTVCREIQDAGGRATAIQVDTRDPSSIQRLIDSTIELHGSIDALIYNSGAIWWSSVENTPLKRFKLMQSVNVEGLYAILQAALPQFGKQGWKARVVVVSPPIYSRFFRGKTAYAMGKVAMSVLTKGLAMDWKREGKKDMAITSIWPAVAIQSAATPDPRMIAELRKPTIFSDAILEILQSPPENISGQLVLDEDFLRERGVTDFSTYSLVAGADPRRIMPAVLPDLTVAEEDDEGHRIDSAKLRAKI</sequence>
<evidence type="ECO:0000256" key="1">
    <source>
        <dbReference type="ARBA" id="ARBA00022857"/>
    </source>
</evidence>
<dbReference type="SUPFAM" id="SSF51735">
    <property type="entry name" value="NAD(P)-binding Rossmann-fold domains"/>
    <property type="match status" value="1"/>
</dbReference>
<dbReference type="PANTHER" id="PTHR42808">
    <property type="entry name" value="HYDROXYSTEROID DEHYDROGENASE-LIKE PROTEIN 2"/>
    <property type="match status" value="1"/>
</dbReference>
<dbReference type="Proteomes" id="UP001365542">
    <property type="component" value="Unassembled WGS sequence"/>
</dbReference>
<gene>
    <name evidence="2" type="ORF">TWF694_001413</name>
</gene>
<proteinExistence type="predicted"/>
<dbReference type="InterPro" id="IPR020904">
    <property type="entry name" value="Sc_DH/Rdtase_CS"/>
</dbReference>
<evidence type="ECO:0000313" key="3">
    <source>
        <dbReference type="Proteomes" id="UP001365542"/>
    </source>
</evidence>
<dbReference type="Pfam" id="PF00106">
    <property type="entry name" value="adh_short"/>
    <property type="match status" value="2"/>
</dbReference>
<dbReference type="InterPro" id="IPR051935">
    <property type="entry name" value="HSDL2"/>
</dbReference>
<evidence type="ECO:0008006" key="4">
    <source>
        <dbReference type="Google" id="ProtNLM"/>
    </source>
</evidence>
<dbReference type="EMBL" id="JAVHJO010000001">
    <property type="protein sequence ID" value="KAK6544727.1"/>
    <property type="molecule type" value="Genomic_DNA"/>
</dbReference>
<keyword evidence="3" id="KW-1185">Reference proteome</keyword>
<keyword evidence="1" id="KW-0521">NADP</keyword>
<dbReference type="Gene3D" id="3.40.50.720">
    <property type="entry name" value="NAD(P)-binding Rossmann-like Domain"/>
    <property type="match status" value="1"/>
</dbReference>
<dbReference type="PRINTS" id="PR00081">
    <property type="entry name" value="GDHRDH"/>
</dbReference>
<dbReference type="AlphaFoldDB" id="A0AAV9XRI8"/>
<protein>
    <recommendedName>
        <fullName evidence="4">Short chain dehydrogenase</fullName>
    </recommendedName>
</protein>
<name>A0AAV9XRI8_9PEZI</name>
<dbReference type="PROSITE" id="PS00061">
    <property type="entry name" value="ADH_SHORT"/>
    <property type="match status" value="1"/>
</dbReference>
<evidence type="ECO:0000313" key="2">
    <source>
        <dbReference type="EMBL" id="KAK6544727.1"/>
    </source>
</evidence>
<organism evidence="2 3">
    <name type="scientific">Orbilia ellipsospora</name>
    <dbReference type="NCBI Taxonomy" id="2528407"/>
    <lineage>
        <taxon>Eukaryota</taxon>
        <taxon>Fungi</taxon>
        <taxon>Dikarya</taxon>
        <taxon>Ascomycota</taxon>
        <taxon>Pezizomycotina</taxon>
        <taxon>Orbiliomycetes</taxon>
        <taxon>Orbiliales</taxon>
        <taxon>Orbiliaceae</taxon>
        <taxon>Orbilia</taxon>
    </lineage>
</organism>
<dbReference type="PANTHER" id="PTHR42808:SF4">
    <property type="entry name" value="SHORT CHAIN DEHYDROGENASE"/>
    <property type="match status" value="1"/>
</dbReference>
<dbReference type="InterPro" id="IPR036291">
    <property type="entry name" value="NAD(P)-bd_dom_sf"/>
</dbReference>